<protein>
    <recommendedName>
        <fullName evidence="3">Sulfatase N-terminal domain-containing protein</fullName>
    </recommendedName>
</protein>
<organism evidence="4">
    <name type="scientific">marine sediment metagenome</name>
    <dbReference type="NCBI Taxonomy" id="412755"/>
    <lineage>
        <taxon>unclassified sequences</taxon>
        <taxon>metagenomes</taxon>
        <taxon>ecological metagenomes</taxon>
    </lineage>
</organism>
<dbReference type="PANTHER" id="PTHR42693:SF53">
    <property type="entry name" value="ENDO-4-O-SULFATASE"/>
    <property type="match status" value="1"/>
</dbReference>
<feature type="non-terminal residue" evidence="4">
    <location>
        <position position="134"/>
    </location>
</feature>
<dbReference type="AlphaFoldDB" id="X1CGR0"/>
<dbReference type="EMBL" id="BART01036093">
    <property type="protein sequence ID" value="GAH07471.1"/>
    <property type="molecule type" value="Genomic_DNA"/>
</dbReference>
<dbReference type="InterPro" id="IPR017850">
    <property type="entry name" value="Alkaline_phosphatase_core_sf"/>
</dbReference>
<evidence type="ECO:0000313" key="4">
    <source>
        <dbReference type="EMBL" id="GAH07471.1"/>
    </source>
</evidence>
<gene>
    <name evidence="4" type="ORF">S01H4_61011</name>
</gene>
<feature type="domain" description="Sulfatase N-terminal" evidence="3">
    <location>
        <begin position="2"/>
        <end position="111"/>
    </location>
</feature>
<dbReference type="InterPro" id="IPR000917">
    <property type="entry name" value="Sulfatase_N"/>
</dbReference>
<dbReference type="Gene3D" id="3.40.720.10">
    <property type="entry name" value="Alkaline Phosphatase, subunit A"/>
    <property type="match status" value="1"/>
</dbReference>
<dbReference type="PANTHER" id="PTHR42693">
    <property type="entry name" value="ARYLSULFATASE FAMILY MEMBER"/>
    <property type="match status" value="1"/>
</dbReference>
<comment type="caution">
    <text evidence="4">The sequence shown here is derived from an EMBL/GenBank/DDBJ whole genome shotgun (WGS) entry which is preliminary data.</text>
</comment>
<comment type="similarity">
    <text evidence="1">Belongs to the sulfatase family.</text>
</comment>
<dbReference type="Pfam" id="PF00884">
    <property type="entry name" value="Sulfatase"/>
    <property type="match status" value="1"/>
</dbReference>
<proteinExistence type="inferred from homology"/>
<keyword evidence="2" id="KW-0378">Hydrolase</keyword>
<dbReference type="GO" id="GO:0004065">
    <property type="term" value="F:arylsulfatase activity"/>
    <property type="evidence" value="ECO:0007669"/>
    <property type="project" value="TreeGrafter"/>
</dbReference>
<evidence type="ECO:0000256" key="1">
    <source>
        <dbReference type="ARBA" id="ARBA00008779"/>
    </source>
</evidence>
<reference evidence="4" key="1">
    <citation type="journal article" date="2014" name="Front. Microbiol.">
        <title>High frequency of phylogenetically diverse reductive dehalogenase-homologous genes in deep subseafloor sedimentary metagenomes.</title>
        <authorList>
            <person name="Kawai M."/>
            <person name="Futagami T."/>
            <person name="Toyoda A."/>
            <person name="Takaki Y."/>
            <person name="Nishi S."/>
            <person name="Hori S."/>
            <person name="Arai W."/>
            <person name="Tsubouchi T."/>
            <person name="Morono Y."/>
            <person name="Uchiyama I."/>
            <person name="Ito T."/>
            <person name="Fujiyama A."/>
            <person name="Inagaki F."/>
            <person name="Takami H."/>
        </authorList>
    </citation>
    <scope>NUCLEOTIDE SEQUENCE</scope>
    <source>
        <strain evidence="4">Expedition CK06-06</strain>
    </source>
</reference>
<name>X1CGR0_9ZZZZ</name>
<sequence length="134" mass="15620">MNVIQIVSDTFRRDFLGCYGNSWIHTENLDALAKESLVFDKAYLASFPTIPNRHDMFTGRYTFTYSAWSPLPRNEVVLSQVLRQAGYTTMLIVDTPHLVRDGFSYDRGFDGWRWIRGQESDRYMTHPSGQSKRK</sequence>
<accession>X1CGR0</accession>
<evidence type="ECO:0000256" key="2">
    <source>
        <dbReference type="ARBA" id="ARBA00022801"/>
    </source>
</evidence>
<evidence type="ECO:0000259" key="3">
    <source>
        <dbReference type="Pfam" id="PF00884"/>
    </source>
</evidence>
<dbReference type="InterPro" id="IPR050738">
    <property type="entry name" value="Sulfatase"/>
</dbReference>
<dbReference type="SUPFAM" id="SSF53649">
    <property type="entry name" value="Alkaline phosphatase-like"/>
    <property type="match status" value="1"/>
</dbReference>